<organism evidence="1 2">
    <name type="scientific">Candidatus Scalindua rubra</name>
    <dbReference type="NCBI Taxonomy" id="1872076"/>
    <lineage>
        <taxon>Bacteria</taxon>
        <taxon>Pseudomonadati</taxon>
        <taxon>Planctomycetota</taxon>
        <taxon>Candidatus Brocadiia</taxon>
        <taxon>Candidatus Brocadiales</taxon>
        <taxon>Candidatus Scalinduaceae</taxon>
        <taxon>Candidatus Scalindua</taxon>
    </lineage>
</organism>
<reference evidence="1 2" key="1">
    <citation type="submission" date="2016-07" db="EMBL/GenBank/DDBJ databases">
        <title>Draft genome of Scalindua rubra, obtained from a brine-seawater interface in the Red Sea, sheds light on salt adaptation in anammox bacteria.</title>
        <authorList>
            <person name="Speth D.R."/>
            <person name="Lagkouvardos I."/>
            <person name="Wang Y."/>
            <person name="Qian P.-Y."/>
            <person name="Dutilh B.E."/>
            <person name="Jetten M.S."/>
        </authorList>
    </citation>
    <scope>NUCLEOTIDE SEQUENCE [LARGE SCALE GENOMIC DNA]</scope>
    <source>
        <strain evidence="1">BSI-1</strain>
    </source>
</reference>
<evidence type="ECO:0000313" key="2">
    <source>
        <dbReference type="Proteomes" id="UP000094056"/>
    </source>
</evidence>
<name>A0A1E3X608_9BACT</name>
<dbReference type="EMBL" id="MAYW01000150">
    <property type="protein sequence ID" value="ODS31045.1"/>
    <property type="molecule type" value="Genomic_DNA"/>
</dbReference>
<comment type="caution">
    <text evidence="1">The sequence shown here is derived from an EMBL/GenBank/DDBJ whole genome shotgun (WGS) entry which is preliminary data.</text>
</comment>
<accession>A0A1E3X608</accession>
<gene>
    <name evidence="1" type="ORF">SCARUB_03851</name>
</gene>
<proteinExistence type="predicted"/>
<dbReference type="AlphaFoldDB" id="A0A1E3X608"/>
<evidence type="ECO:0000313" key="1">
    <source>
        <dbReference type="EMBL" id="ODS31045.1"/>
    </source>
</evidence>
<sequence length="89" mass="10002">MKKFKMQYLFLILTIIFALISGNGCGKKEKASEAIVLNDILQLQQAQINSFDPPDAYHAGHIQVVKQIFNTLTDIDLKGRTLCSNLFSE</sequence>
<protein>
    <submittedName>
        <fullName evidence="1">Uncharacterized protein</fullName>
    </submittedName>
</protein>
<dbReference type="Proteomes" id="UP000094056">
    <property type="component" value="Unassembled WGS sequence"/>
</dbReference>